<keyword evidence="6" id="KW-1185">Reference proteome</keyword>
<reference evidence="5 6" key="1">
    <citation type="submission" date="2023-06" db="EMBL/GenBank/DDBJ databases">
        <title>Influencing factors and mechanism of Cr(VI) reduction by facultative anaerobic Exiguobacterium sp. PY14.</title>
        <authorList>
            <person name="Zou L."/>
        </authorList>
    </citation>
    <scope>NUCLEOTIDE SEQUENCE [LARGE SCALE GENOMIC DNA]</scope>
    <source>
        <strain evidence="5 6">PY14</strain>
    </source>
</reference>
<accession>A0ABT7MSL1</accession>
<evidence type="ECO:0000256" key="2">
    <source>
        <dbReference type="ARBA" id="ARBA00023210"/>
    </source>
</evidence>
<dbReference type="RefSeq" id="WP_021065748.1">
    <property type="nucleotide sequence ID" value="NZ_CP172296.1"/>
</dbReference>
<dbReference type="InterPro" id="IPR036751">
    <property type="entry name" value="SpoVG_sf"/>
</dbReference>
<proteinExistence type="inferred from homology"/>
<dbReference type="Pfam" id="PF04026">
    <property type="entry name" value="SpoVG"/>
    <property type="match status" value="1"/>
</dbReference>
<comment type="function">
    <text evidence="4">Could be involved in septation.</text>
</comment>
<dbReference type="PANTHER" id="PTHR38429">
    <property type="entry name" value="SEPTATION PROTEIN SPOVG-RELATED"/>
    <property type="match status" value="1"/>
</dbReference>
<dbReference type="PANTHER" id="PTHR38429:SF1">
    <property type="entry name" value="SEPTATION PROTEIN SPOVG-RELATED"/>
    <property type="match status" value="1"/>
</dbReference>
<dbReference type="NCBIfam" id="NF009749">
    <property type="entry name" value="PRK13259.1"/>
    <property type="match status" value="1"/>
</dbReference>
<dbReference type="Proteomes" id="UP001230807">
    <property type="component" value="Unassembled WGS sequence"/>
</dbReference>
<sequence length="99" mass="10999">MQITDVKIRKVATEGRMKALASITLDHEFVVHDLRIIEGSTGLFVAMPSKRTPEGIFRDIAHPINGDMRQKVEAAVLEAYGQEDVAIAETQAQYNAMNE</sequence>
<dbReference type="EMBL" id="JASWER010000020">
    <property type="protein sequence ID" value="MDL5378204.1"/>
    <property type="molecule type" value="Genomic_DNA"/>
</dbReference>
<evidence type="ECO:0000313" key="5">
    <source>
        <dbReference type="EMBL" id="MDL5378204.1"/>
    </source>
</evidence>
<evidence type="ECO:0000256" key="1">
    <source>
        <dbReference type="ARBA" id="ARBA00022618"/>
    </source>
</evidence>
<evidence type="ECO:0000256" key="4">
    <source>
        <dbReference type="HAMAP-Rule" id="MF_00819"/>
    </source>
</evidence>
<name>A0ABT7MSL1_9BACL</name>
<comment type="similarity">
    <text evidence="4">Belongs to the SpoVG family.</text>
</comment>
<organism evidence="5 6">
    <name type="scientific">Exiguobacterium mexicanum</name>
    <dbReference type="NCBI Taxonomy" id="340146"/>
    <lineage>
        <taxon>Bacteria</taxon>
        <taxon>Bacillati</taxon>
        <taxon>Bacillota</taxon>
        <taxon>Bacilli</taxon>
        <taxon>Bacillales</taxon>
        <taxon>Bacillales Family XII. Incertae Sedis</taxon>
        <taxon>Exiguobacterium</taxon>
    </lineage>
</organism>
<dbReference type="HAMAP" id="MF_00819">
    <property type="entry name" value="SpoVG"/>
    <property type="match status" value="1"/>
</dbReference>
<protein>
    <recommendedName>
        <fullName evidence="4">Putative septation protein SpoVG</fullName>
    </recommendedName>
</protein>
<comment type="caution">
    <text evidence="5">The sequence shown here is derived from an EMBL/GenBank/DDBJ whole genome shotgun (WGS) entry which is preliminary data.</text>
</comment>
<evidence type="ECO:0000313" key="6">
    <source>
        <dbReference type="Proteomes" id="UP001230807"/>
    </source>
</evidence>
<gene>
    <name evidence="4 5" type="primary">spoVG</name>
    <name evidence="5" type="ORF">QR695_14450</name>
</gene>
<dbReference type="SUPFAM" id="SSF160537">
    <property type="entry name" value="SpoVG-like"/>
    <property type="match status" value="1"/>
</dbReference>
<keyword evidence="1 4" id="KW-0132">Cell division</keyword>
<dbReference type="InterPro" id="IPR007170">
    <property type="entry name" value="SpoVG"/>
</dbReference>
<keyword evidence="2 4" id="KW-0717">Septation</keyword>
<evidence type="ECO:0000256" key="3">
    <source>
        <dbReference type="ARBA" id="ARBA00023306"/>
    </source>
</evidence>
<keyword evidence="3 4" id="KW-0131">Cell cycle</keyword>
<dbReference type="Gene3D" id="3.30.1120.40">
    <property type="entry name" value="Stage V sporulation protein G"/>
    <property type="match status" value="1"/>
</dbReference>